<protein>
    <submittedName>
        <fullName evidence="1">Uncharacterized protein</fullName>
    </submittedName>
</protein>
<evidence type="ECO:0000313" key="2">
    <source>
        <dbReference type="Proteomes" id="UP000654075"/>
    </source>
</evidence>
<dbReference type="Gene3D" id="3.90.228.10">
    <property type="match status" value="1"/>
</dbReference>
<organism evidence="1 2">
    <name type="scientific">Polarella glacialis</name>
    <name type="common">Dinoflagellate</name>
    <dbReference type="NCBI Taxonomy" id="89957"/>
    <lineage>
        <taxon>Eukaryota</taxon>
        <taxon>Sar</taxon>
        <taxon>Alveolata</taxon>
        <taxon>Dinophyceae</taxon>
        <taxon>Suessiales</taxon>
        <taxon>Suessiaceae</taxon>
        <taxon>Polarella</taxon>
    </lineage>
</organism>
<dbReference type="AlphaFoldDB" id="A0A813EM56"/>
<accession>A0A813EM56</accession>
<sequence length="498" mass="54123">MSLDAQALAAVAASSKASPSFAPEATAADALDFLIAPGHMPVIPLYHVTHRYPAEIIVRSQQLTANTRSGCLLGDGVYFFEKSEEAQEYNKEWFDGYGAILVAHVRLGHCHRITGEITEAALCERLRCCDRDVCGQDGSGLHGVGPVHAVPFYDGAWEQMSLAQQQFAQRNCQGPIAGFVSAFRPSDLSAFGSAEFLDWHNEGFAAARYTHRTGIKDCYDRFWCISCKKFPCKDECSAWNYADEVACTEICISDLGCIGKINLLELDPSGARASEAWWDMEPADQDAAVLAFRKQELDLLASADEAFTQGSVEELRAVLEQLTALTGDNHVRKNSCCSWLCAAVGDFDLLASADEALGQRSVKRVRAALKQLETEFCGRRPNKFITNRTLQLAKAADTLEHEQAKELDEELAPLSAVLAAIRGTKVPAAEQRLAIASEAKDAAASAGGSDQKAASRAFGVAKHAVLKLGRELEKADGALKHKDVKAVRAALQHLEEEF</sequence>
<comment type="caution">
    <text evidence="1">The sequence shown here is derived from an EMBL/GenBank/DDBJ whole genome shotgun (WGS) entry which is preliminary data.</text>
</comment>
<evidence type="ECO:0000313" key="1">
    <source>
        <dbReference type="EMBL" id="CAE8599434.1"/>
    </source>
</evidence>
<dbReference type="EMBL" id="CAJNNV010011106">
    <property type="protein sequence ID" value="CAE8599434.1"/>
    <property type="molecule type" value="Genomic_DNA"/>
</dbReference>
<name>A0A813EM56_POLGL</name>
<gene>
    <name evidence="1" type="ORF">PGLA1383_LOCUS17781</name>
</gene>
<dbReference type="Proteomes" id="UP000654075">
    <property type="component" value="Unassembled WGS sequence"/>
</dbReference>
<proteinExistence type="predicted"/>
<keyword evidence="2" id="KW-1185">Reference proteome</keyword>
<reference evidence="1" key="1">
    <citation type="submission" date="2021-02" db="EMBL/GenBank/DDBJ databases">
        <authorList>
            <person name="Dougan E. K."/>
            <person name="Rhodes N."/>
            <person name="Thang M."/>
            <person name="Chan C."/>
        </authorList>
    </citation>
    <scope>NUCLEOTIDE SEQUENCE</scope>
</reference>
<dbReference type="SUPFAM" id="SSF56399">
    <property type="entry name" value="ADP-ribosylation"/>
    <property type="match status" value="1"/>
</dbReference>